<dbReference type="AlphaFoldDB" id="A0A0F5YBF7"/>
<evidence type="ECO:0000313" key="1">
    <source>
        <dbReference type="EMBL" id="KKD36246.1"/>
    </source>
</evidence>
<evidence type="ECO:0000313" key="3">
    <source>
        <dbReference type="Proteomes" id="UP000033607"/>
    </source>
</evidence>
<protein>
    <submittedName>
        <fullName evidence="1">Glycosyl transferase</fullName>
    </submittedName>
</protein>
<reference evidence="1 3" key="1">
    <citation type="submission" date="2015-06" db="EMBL/GenBank/DDBJ databases">
        <title>Draft genome assembly of filamentous brackish cyanobacterium Limnoraphis robusta strain CS-951.</title>
        <authorList>
            <person name="Willis A."/>
            <person name="Parks M."/>
            <person name="Burford M.A."/>
        </authorList>
    </citation>
    <scope>NUCLEOTIDE SEQUENCE [LARGE SCALE GENOMIC DNA]</scope>
    <source>
        <strain evidence="1 3">CS-951</strain>
    </source>
</reference>
<dbReference type="Proteomes" id="UP000033607">
    <property type="component" value="Unassembled WGS sequence"/>
</dbReference>
<evidence type="ECO:0000313" key="2">
    <source>
        <dbReference type="EMBL" id="KMW70044.1"/>
    </source>
</evidence>
<dbReference type="EMBL" id="LATL02000241">
    <property type="protein sequence ID" value="KKD36246.1"/>
    <property type="molecule type" value="Genomic_DNA"/>
</dbReference>
<dbReference type="GO" id="GO:0016740">
    <property type="term" value="F:transferase activity"/>
    <property type="evidence" value="ECO:0007669"/>
    <property type="project" value="UniProtKB-KW"/>
</dbReference>
<accession>A0A0F5YBF7</accession>
<dbReference type="RefSeq" id="WP_046280522.1">
    <property type="nucleotide sequence ID" value="NZ_LATL02000241.1"/>
</dbReference>
<dbReference type="EMBL" id="LATL02000282">
    <property type="protein sequence ID" value="KMW70044.1"/>
    <property type="molecule type" value="Genomic_DNA"/>
</dbReference>
<keyword evidence="1" id="KW-0808">Transferase</keyword>
<dbReference type="PANTHER" id="PTHR38134">
    <property type="entry name" value="SLR1395 PROTEIN"/>
    <property type="match status" value="1"/>
</dbReference>
<dbReference type="SUPFAM" id="SSF53756">
    <property type="entry name" value="UDP-Glycosyltransferase/glycogen phosphorylase"/>
    <property type="match status" value="1"/>
</dbReference>
<dbReference type="OrthoDB" id="503106at2"/>
<proteinExistence type="predicted"/>
<name>A0A0F5YBF7_9CYAN</name>
<organism evidence="1 3">
    <name type="scientific">Limnoraphis robusta CS-951</name>
    <dbReference type="NCBI Taxonomy" id="1637645"/>
    <lineage>
        <taxon>Bacteria</taxon>
        <taxon>Bacillati</taxon>
        <taxon>Cyanobacteriota</taxon>
        <taxon>Cyanophyceae</taxon>
        <taxon>Oscillatoriophycideae</taxon>
        <taxon>Oscillatoriales</taxon>
        <taxon>Sirenicapillariaceae</taxon>
        <taxon>Limnoraphis</taxon>
    </lineage>
</organism>
<dbReference type="PATRIC" id="fig|1637645.4.peg.4766"/>
<dbReference type="PANTHER" id="PTHR38134:SF2">
    <property type="entry name" value="GALACTOKINASE"/>
    <property type="match status" value="1"/>
</dbReference>
<gene>
    <name evidence="1" type="ORF">WN50_20900</name>
    <name evidence="2" type="ORF">WN50_38295</name>
</gene>
<comment type="caution">
    <text evidence="1">The sequence shown here is derived from an EMBL/GenBank/DDBJ whole genome shotgun (WGS) entry which is preliminary data.</text>
</comment>
<dbReference type="InterPro" id="IPR053205">
    <property type="entry name" value="GHMP_kinase_L-arabinokinase"/>
</dbReference>
<sequence length="373" mass="41775">MSRPTFYIAITNHGFGHAVRAASVAAQIQHLCPDSLLILVTTAPRWLLESYIEGDFILRPRAFDVGVIQSDSLTMNKAATLEKLQEIRKQQNSIIAGEVNFIRQNRVDLVLADIPPLAASIAKIAGIPGYMMSNFGWDFIYRDWGGEFIEIADWVADCFSQCNGLFRLPLNEEMSAFPNITDVGLTGGNPRYNLDTLREDFQINTPPEKTILLTFGGLSLARIPYENLQSFPEFTFITFDKNAPNLPNLISVQTQKAQVNSSIDYTHIRPVDLMPLCGRVVSKPGFSTYSEAMRLNIPIVTLSREGFAEAQILLEGLQNYSSHQILTDGEFFESNWEFIHQPLNQPRLSEVLDKTGSETIAKMLVNLVKNGVR</sequence>